<dbReference type="RefSeq" id="WP_006608104.1">
    <property type="nucleotide sequence ID" value="NZ_CP072931.1"/>
</dbReference>
<evidence type="ECO:0000313" key="1">
    <source>
        <dbReference type="EMBL" id="EJJ02619.1"/>
    </source>
</evidence>
<proteinExistence type="predicted"/>
<dbReference type="Proteomes" id="UP000009036">
    <property type="component" value="Chromosome"/>
</dbReference>
<evidence type="ECO:0000313" key="2">
    <source>
        <dbReference type="EMBL" id="QTZ95766.1"/>
    </source>
</evidence>
<gene>
    <name evidence="2" type="ORF">SU9_033495</name>
    <name evidence="1" type="ORF">SU9_33018</name>
</gene>
<name>J1RE98_9ACTN</name>
<dbReference type="KEGG" id="sauh:SU9_033495"/>
<keyword evidence="3" id="KW-1185">Reference proteome</keyword>
<dbReference type="EMBL" id="CP072931">
    <property type="protein sequence ID" value="QTZ95766.1"/>
    <property type="molecule type" value="Genomic_DNA"/>
</dbReference>
<dbReference type="AlphaFoldDB" id="J1RE98"/>
<evidence type="ECO:0000313" key="3">
    <source>
        <dbReference type="Proteomes" id="UP000009036"/>
    </source>
</evidence>
<reference evidence="2" key="2">
    <citation type="submission" date="2021-04" db="EMBL/GenBank/DDBJ databases">
        <authorList>
            <person name="Wen M.-L."/>
            <person name="Han X.-L."/>
            <person name="Xiong J."/>
        </authorList>
    </citation>
    <scope>NUCLEOTIDE SEQUENCE</scope>
    <source>
        <strain evidence="2">AGR0001</strain>
    </source>
</reference>
<dbReference type="Pfam" id="PF14350">
    <property type="entry name" value="Beta_protein"/>
    <property type="match status" value="1"/>
</dbReference>
<organism evidence="1">
    <name type="scientific">Streptomyces auratus AGR0001</name>
    <dbReference type="NCBI Taxonomy" id="1160718"/>
    <lineage>
        <taxon>Bacteria</taxon>
        <taxon>Bacillati</taxon>
        <taxon>Actinomycetota</taxon>
        <taxon>Actinomycetes</taxon>
        <taxon>Kitasatosporales</taxon>
        <taxon>Streptomycetaceae</taxon>
        <taxon>Streptomyces</taxon>
    </lineage>
</organism>
<accession>J1RE98</accession>
<reference evidence="1" key="1">
    <citation type="journal article" date="2012" name="J. Bacteriol.">
        <title>Genome Sequence of Streptomyces auratus Strain AGR0001, a Phoslactomycin-Producing Actinomycete.</title>
        <authorList>
            <person name="Han X."/>
            <person name="Li M."/>
            <person name="Ding Z."/>
            <person name="Zhao J."/>
            <person name="Ji K."/>
            <person name="Wen M."/>
            <person name="Lu T."/>
        </authorList>
    </citation>
    <scope>NUCLEOTIDE SEQUENCE [LARGE SCALE GENOMIC DNA]</scope>
    <source>
        <strain evidence="1">AGR0001</strain>
    </source>
</reference>
<dbReference type="eggNOG" id="ENOG50318N5">
    <property type="taxonomic scope" value="Bacteria"/>
</dbReference>
<sequence length="346" mass="37929">MPLQYVPALPVKRGDVLGFAEVASELAAEMAPLWTIPVLNAPRGEAPSEDDRLTHLSKAARYLKTLSPIGSSWIDTVHVEENPRLVREGLWEEFGLFITAAPVTGPERSPAQRALASELARSTGNGLGVRISSQEMIATDIRERVRELLRDSEVEAETVDLLLDLGSLGDPAEAIDRGVRAVEALGAMVPWRNLVLVSGAFPASSQGWQRDQVSRVPRPERSVWQAVAEQTRVGRGLVYGDYSIVHPGKAAQVSSGPVTILGKVLYTAPEEYLVVKGRAINVYGTEQMHRLAARISRHPLFRGQAFSAGEHYIADCAEQRATPGMPERWVRAGHTQHLTFVIDQLR</sequence>
<dbReference type="EMBL" id="AJGV01000214">
    <property type="protein sequence ID" value="EJJ02619.1"/>
    <property type="molecule type" value="Genomic_DNA"/>
</dbReference>
<dbReference type="HOGENOM" id="CLU_064951_0_0_11"/>
<protein>
    <submittedName>
        <fullName evidence="2">Beta family protein</fullName>
    </submittedName>
</protein>
<dbReference type="InterPro" id="IPR025683">
    <property type="entry name" value="Protein_beta"/>
</dbReference>